<dbReference type="Proteomes" id="UP000824469">
    <property type="component" value="Unassembled WGS sequence"/>
</dbReference>
<dbReference type="InterPro" id="IPR020845">
    <property type="entry name" value="AMP-binding_CS"/>
</dbReference>
<dbReference type="AlphaFoldDB" id="A0AA38CQM6"/>
<evidence type="ECO:0000313" key="3">
    <source>
        <dbReference type="EMBL" id="KAH9304261.1"/>
    </source>
</evidence>
<dbReference type="PROSITE" id="PS00455">
    <property type="entry name" value="AMP_BINDING"/>
    <property type="match status" value="1"/>
</dbReference>
<evidence type="ECO:0000313" key="4">
    <source>
        <dbReference type="Proteomes" id="UP000824469"/>
    </source>
</evidence>
<evidence type="ECO:0000259" key="2">
    <source>
        <dbReference type="Pfam" id="PF00501"/>
    </source>
</evidence>
<dbReference type="GO" id="GO:0031956">
    <property type="term" value="F:medium-chain fatty acid-CoA ligase activity"/>
    <property type="evidence" value="ECO:0007669"/>
    <property type="project" value="TreeGrafter"/>
</dbReference>
<reference evidence="3 4" key="1">
    <citation type="journal article" date="2021" name="Nat. Plants">
        <title>The Taxus genome provides insights into paclitaxel biosynthesis.</title>
        <authorList>
            <person name="Xiong X."/>
            <person name="Gou J."/>
            <person name="Liao Q."/>
            <person name="Li Y."/>
            <person name="Zhou Q."/>
            <person name="Bi G."/>
            <person name="Li C."/>
            <person name="Du R."/>
            <person name="Wang X."/>
            <person name="Sun T."/>
            <person name="Guo L."/>
            <person name="Liang H."/>
            <person name="Lu P."/>
            <person name="Wu Y."/>
            <person name="Zhang Z."/>
            <person name="Ro D.K."/>
            <person name="Shang Y."/>
            <person name="Huang S."/>
            <person name="Yan J."/>
        </authorList>
    </citation>
    <scope>NUCLEOTIDE SEQUENCE [LARGE SCALE GENOMIC DNA]</scope>
    <source>
        <strain evidence="3">Ta-2019</strain>
    </source>
</reference>
<evidence type="ECO:0000256" key="1">
    <source>
        <dbReference type="ARBA" id="ARBA00006432"/>
    </source>
</evidence>
<accession>A0AA38CQM6</accession>
<comment type="similarity">
    <text evidence="1">Belongs to the ATP-dependent AMP-binding enzyme family.</text>
</comment>
<dbReference type="EMBL" id="JAHRHJ020000008">
    <property type="protein sequence ID" value="KAH9304261.1"/>
    <property type="molecule type" value="Genomic_DNA"/>
</dbReference>
<name>A0AA38CQM6_TAXCH</name>
<dbReference type="SUPFAM" id="SSF56801">
    <property type="entry name" value="Acetyl-CoA synthetase-like"/>
    <property type="match status" value="1"/>
</dbReference>
<comment type="caution">
    <text evidence="3">The sequence shown here is derived from an EMBL/GenBank/DDBJ whole genome shotgun (WGS) entry which is preliminary data.</text>
</comment>
<feature type="domain" description="AMP-dependent synthetase/ligase" evidence="2">
    <location>
        <begin position="88"/>
        <end position="239"/>
    </location>
</feature>
<dbReference type="PANTHER" id="PTHR43201:SF8">
    <property type="entry name" value="ACYL-COA SYNTHETASE FAMILY MEMBER 3"/>
    <property type="match status" value="1"/>
</dbReference>
<dbReference type="PRINTS" id="PR00154">
    <property type="entry name" value="AMPBINDING"/>
</dbReference>
<organism evidence="3 4">
    <name type="scientific">Taxus chinensis</name>
    <name type="common">Chinese yew</name>
    <name type="synonym">Taxus wallichiana var. chinensis</name>
    <dbReference type="NCBI Taxonomy" id="29808"/>
    <lineage>
        <taxon>Eukaryota</taxon>
        <taxon>Viridiplantae</taxon>
        <taxon>Streptophyta</taxon>
        <taxon>Embryophyta</taxon>
        <taxon>Tracheophyta</taxon>
        <taxon>Spermatophyta</taxon>
        <taxon>Pinopsida</taxon>
        <taxon>Pinidae</taxon>
        <taxon>Conifers II</taxon>
        <taxon>Cupressales</taxon>
        <taxon>Taxaceae</taxon>
        <taxon>Taxus</taxon>
    </lineage>
</organism>
<dbReference type="InterPro" id="IPR020459">
    <property type="entry name" value="AMP-binding"/>
</dbReference>
<gene>
    <name evidence="3" type="ORF">KI387_008665</name>
</gene>
<keyword evidence="4" id="KW-1185">Reference proteome</keyword>
<proteinExistence type="inferred from homology"/>
<dbReference type="Gene3D" id="3.40.50.12780">
    <property type="entry name" value="N-terminal domain of ligase-like"/>
    <property type="match status" value="1"/>
</dbReference>
<dbReference type="InterPro" id="IPR042099">
    <property type="entry name" value="ANL_N_sf"/>
</dbReference>
<feature type="non-terminal residue" evidence="3">
    <location>
        <position position="1"/>
    </location>
</feature>
<protein>
    <recommendedName>
        <fullName evidence="2">AMP-dependent synthetase/ligase domain-containing protein</fullName>
    </recommendedName>
</protein>
<feature type="non-terminal residue" evidence="3">
    <location>
        <position position="240"/>
    </location>
</feature>
<dbReference type="GO" id="GO:0006631">
    <property type="term" value="P:fatty acid metabolic process"/>
    <property type="evidence" value="ECO:0007669"/>
    <property type="project" value="TreeGrafter"/>
</dbReference>
<dbReference type="Pfam" id="PF00501">
    <property type="entry name" value="AMP-binding"/>
    <property type="match status" value="1"/>
</dbReference>
<sequence>QPDNIMEVIRAALKMGSEAQTRVAISVAQENHSYGQLLASACQLSNTLLGRDSANASAEDSVVHAKSQTGCNQSTNGAASQLISKMKGITCLKGARIGIMAKPSAEFVAGIWATWISGAVVVPLAPSHPEAEILYVMNDAKVSVIMGTEEYQGLLEGIAGKCSARFCLIPVFANLPEYSEAFMSREVKVGASSILFEDVLAEVEKYTTVTGDEAALILYTSGTTGKPKGVVHTHDGIATQ</sequence>
<dbReference type="InterPro" id="IPR000873">
    <property type="entry name" value="AMP-dep_synth/lig_dom"/>
</dbReference>
<dbReference type="OMA" id="VKTRISC"/>
<dbReference type="PANTHER" id="PTHR43201">
    <property type="entry name" value="ACYL-COA SYNTHETASE"/>
    <property type="match status" value="1"/>
</dbReference>